<dbReference type="Pfam" id="PF02518">
    <property type="entry name" value="HATPase_c"/>
    <property type="match status" value="1"/>
</dbReference>
<dbReference type="GO" id="GO:0004673">
    <property type="term" value="F:protein histidine kinase activity"/>
    <property type="evidence" value="ECO:0007669"/>
    <property type="project" value="UniProtKB-EC"/>
</dbReference>
<accession>A0A254TM37</accession>
<evidence type="ECO:0000313" key="12">
    <source>
        <dbReference type="Proteomes" id="UP000197535"/>
    </source>
</evidence>
<dbReference type="Gene3D" id="3.30.565.10">
    <property type="entry name" value="Histidine kinase-like ATPase, C-terminal domain"/>
    <property type="match status" value="1"/>
</dbReference>
<dbReference type="Proteomes" id="UP000197535">
    <property type="component" value="Unassembled WGS sequence"/>
</dbReference>
<sequence length="183" mass="19404">MVGGIAGTTDATVHLANRLLSLARAEHGAAEGELQHVSLTGLARQVGLELAVEAVKKDIDLSFEGQREVRVRGHELLLHEMLANLVDNAIRYTPAGGRLVIRVFKVDVPMLEVEDSGPGIPESERERVFAPFYRAATAQAVNAAGSGLGLTIVRDIAAMHGASVELLDGAQGAGLKVRILFPL</sequence>
<protein>
    <recommendedName>
        <fullName evidence="3">histidine kinase</fullName>
        <ecNumber evidence="3">2.7.13.3</ecNumber>
    </recommendedName>
</protein>
<dbReference type="AlphaFoldDB" id="A0A254TM37"/>
<keyword evidence="4" id="KW-0597">Phosphoprotein</keyword>
<comment type="catalytic activity">
    <reaction evidence="1">
        <text>ATP + protein L-histidine = ADP + protein N-phospho-L-histidine.</text>
        <dbReference type="EC" id="2.7.13.3"/>
    </reaction>
</comment>
<keyword evidence="5" id="KW-0808">Transferase</keyword>
<evidence type="ECO:0000256" key="9">
    <source>
        <dbReference type="ARBA" id="ARBA00023136"/>
    </source>
</evidence>
<dbReference type="PANTHER" id="PTHR45436:SF5">
    <property type="entry name" value="SENSOR HISTIDINE KINASE TRCS"/>
    <property type="match status" value="1"/>
</dbReference>
<keyword evidence="9" id="KW-0472">Membrane</keyword>
<comment type="subcellular location">
    <subcellularLocation>
        <location evidence="2">Membrane</location>
    </subcellularLocation>
</comment>
<keyword evidence="8" id="KW-1133">Transmembrane helix</keyword>
<evidence type="ECO:0000256" key="4">
    <source>
        <dbReference type="ARBA" id="ARBA00022553"/>
    </source>
</evidence>
<evidence type="ECO:0000256" key="2">
    <source>
        <dbReference type="ARBA" id="ARBA00004370"/>
    </source>
</evidence>
<reference evidence="11 12" key="1">
    <citation type="submission" date="2016-02" db="EMBL/GenBank/DDBJ databases">
        <authorList>
            <person name="Wen L."/>
            <person name="He K."/>
            <person name="Yang H."/>
        </authorList>
    </citation>
    <scope>NUCLEOTIDE SEQUENCE [LARGE SCALE GENOMIC DNA]</scope>
    <source>
        <strain evidence="11 12">TSA40</strain>
    </source>
</reference>
<dbReference type="InterPro" id="IPR050428">
    <property type="entry name" value="TCS_sensor_his_kinase"/>
</dbReference>
<proteinExistence type="predicted"/>
<dbReference type="InterPro" id="IPR036890">
    <property type="entry name" value="HATPase_C_sf"/>
</dbReference>
<gene>
    <name evidence="11" type="ORF">AYR66_25810</name>
</gene>
<dbReference type="SMART" id="SM00387">
    <property type="entry name" value="HATPase_c"/>
    <property type="match status" value="1"/>
</dbReference>
<dbReference type="RefSeq" id="WP_234814968.1">
    <property type="nucleotide sequence ID" value="NZ_LSTO01000001.1"/>
</dbReference>
<evidence type="ECO:0000256" key="8">
    <source>
        <dbReference type="ARBA" id="ARBA00022989"/>
    </source>
</evidence>
<dbReference type="InterPro" id="IPR005467">
    <property type="entry name" value="His_kinase_dom"/>
</dbReference>
<evidence type="ECO:0000256" key="1">
    <source>
        <dbReference type="ARBA" id="ARBA00000085"/>
    </source>
</evidence>
<dbReference type="PROSITE" id="PS50109">
    <property type="entry name" value="HIS_KIN"/>
    <property type="match status" value="1"/>
</dbReference>
<dbReference type="EMBL" id="LSTO01000001">
    <property type="protein sequence ID" value="OWW22402.1"/>
    <property type="molecule type" value="Genomic_DNA"/>
</dbReference>
<keyword evidence="6" id="KW-0812">Transmembrane</keyword>
<evidence type="ECO:0000256" key="5">
    <source>
        <dbReference type="ARBA" id="ARBA00022679"/>
    </source>
</evidence>
<name>A0A254TM37_9BURK</name>
<dbReference type="GO" id="GO:0016020">
    <property type="term" value="C:membrane"/>
    <property type="evidence" value="ECO:0007669"/>
    <property type="project" value="UniProtKB-SubCell"/>
</dbReference>
<evidence type="ECO:0000313" key="11">
    <source>
        <dbReference type="EMBL" id="OWW22402.1"/>
    </source>
</evidence>
<organism evidence="11 12">
    <name type="scientific">Noviherbaspirillum denitrificans</name>
    <dbReference type="NCBI Taxonomy" id="1968433"/>
    <lineage>
        <taxon>Bacteria</taxon>
        <taxon>Pseudomonadati</taxon>
        <taxon>Pseudomonadota</taxon>
        <taxon>Betaproteobacteria</taxon>
        <taxon>Burkholderiales</taxon>
        <taxon>Oxalobacteraceae</taxon>
        <taxon>Noviherbaspirillum</taxon>
    </lineage>
</organism>
<comment type="caution">
    <text evidence="11">The sequence shown here is derived from an EMBL/GenBank/DDBJ whole genome shotgun (WGS) entry which is preliminary data.</text>
</comment>
<dbReference type="InterPro" id="IPR003594">
    <property type="entry name" value="HATPase_dom"/>
</dbReference>
<dbReference type="PANTHER" id="PTHR45436">
    <property type="entry name" value="SENSOR HISTIDINE KINASE YKOH"/>
    <property type="match status" value="1"/>
</dbReference>
<evidence type="ECO:0000259" key="10">
    <source>
        <dbReference type="PROSITE" id="PS50109"/>
    </source>
</evidence>
<evidence type="ECO:0000256" key="3">
    <source>
        <dbReference type="ARBA" id="ARBA00012438"/>
    </source>
</evidence>
<keyword evidence="12" id="KW-1185">Reference proteome</keyword>
<evidence type="ECO:0000256" key="6">
    <source>
        <dbReference type="ARBA" id="ARBA00022692"/>
    </source>
</evidence>
<evidence type="ECO:0000256" key="7">
    <source>
        <dbReference type="ARBA" id="ARBA00022777"/>
    </source>
</evidence>
<dbReference type="SUPFAM" id="SSF55874">
    <property type="entry name" value="ATPase domain of HSP90 chaperone/DNA topoisomerase II/histidine kinase"/>
    <property type="match status" value="1"/>
</dbReference>
<dbReference type="EC" id="2.7.13.3" evidence="3"/>
<feature type="domain" description="Histidine kinase" evidence="10">
    <location>
        <begin position="1"/>
        <end position="183"/>
    </location>
</feature>
<keyword evidence="7" id="KW-0418">Kinase</keyword>
<dbReference type="InterPro" id="IPR004358">
    <property type="entry name" value="Sig_transdc_His_kin-like_C"/>
</dbReference>
<dbReference type="PRINTS" id="PR00344">
    <property type="entry name" value="BCTRLSENSOR"/>
</dbReference>